<comment type="catalytic activity">
    <reaction evidence="5 6">
        <text>alpha-maltose 1-phosphate + [(1-&gt;4)-alpha-D-glucosyl](n) = [(1-&gt;4)-alpha-D-glucosyl](n+2) + phosphate</text>
        <dbReference type="Rhea" id="RHEA:42692"/>
        <dbReference type="Rhea" id="RHEA-COMP:9584"/>
        <dbReference type="Rhea" id="RHEA-COMP:10183"/>
        <dbReference type="ChEBI" id="CHEBI:15444"/>
        <dbReference type="ChEBI" id="CHEBI:43474"/>
        <dbReference type="ChEBI" id="CHEBI:63576"/>
        <dbReference type="EC" id="2.4.99.16"/>
    </reaction>
</comment>
<dbReference type="CDD" id="cd11344">
    <property type="entry name" value="AmyAc_GlgE_like"/>
    <property type="match status" value="1"/>
</dbReference>
<dbReference type="EC" id="2.4.99.16" evidence="6"/>
<dbReference type="Pfam" id="PF11896">
    <property type="entry name" value="GlgE_dom_N_S"/>
    <property type="match status" value="1"/>
</dbReference>
<evidence type="ECO:0000256" key="3">
    <source>
        <dbReference type="ARBA" id="ARBA00022679"/>
    </source>
</evidence>
<dbReference type="InterPro" id="IPR013780">
    <property type="entry name" value="Glyco_hydro_b"/>
</dbReference>
<dbReference type="Pfam" id="PF21702">
    <property type="entry name" value="GLGE_C"/>
    <property type="match status" value="1"/>
</dbReference>
<evidence type="ECO:0000313" key="8">
    <source>
        <dbReference type="EMBL" id="QEC50702.1"/>
    </source>
</evidence>
<dbReference type="SMART" id="SM00642">
    <property type="entry name" value="Aamy"/>
    <property type="match status" value="1"/>
</dbReference>
<dbReference type="GO" id="GO:0016758">
    <property type="term" value="F:hexosyltransferase activity"/>
    <property type="evidence" value="ECO:0007669"/>
    <property type="project" value="UniProtKB-UniRule"/>
</dbReference>
<dbReference type="InterPro" id="IPR013783">
    <property type="entry name" value="Ig-like_fold"/>
</dbReference>
<dbReference type="AlphaFoldDB" id="A0A5B8UDH9"/>
<feature type="active site" description="Nucleophile" evidence="6">
    <location>
        <position position="373"/>
    </location>
</feature>
<dbReference type="OrthoDB" id="9805159at2"/>
<dbReference type="GO" id="GO:0004553">
    <property type="term" value="F:hydrolase activity, hydrolyzing O-glycosyl compounds"/>
    <property type="evidence" value="ECO:0007669"/>
    <property type="project" value="InterPro"/>
</dbReference>
<evidence type="ECO:0000256" key="6">
    <source>
        <dbReference type="HAMAP-Rule" id="MF_02124"/>
    </source>
</evidence>
<gene>
    <name evidence="6" type="primary">glgE</name>
    <name evidence="8" type="ORF">FSW04_08480</name>
</gene>
<evidence type="ECO:0000256" key="2">
    <source>
        <dbReference type="ARBA" id="ARBA00022676"/>
    </source>
</evidence>
<dbReference type="Pfam" id="PF00128">
    <property type="entry name" value="Alpha-amylase"/>
    <property type="match status" value="1"/>
</dbReference>
<comment type="subunit">
    <text evidence="1 6">Homodimer.</text>
</comment>
<evidence type="ECO:0000259" key="7">
    <source>
        <dbReference type="SMART" id="SM00642"/>
    </source>
</evidence>
<dbReference type="SUPFAM" id="SSF51445">
    <property type="entry name" value="(Trans)glycosidases"/>
    <property type="match status" value="1"/>
</dbReference>
<dbReference type="Gene3D" id="1.20.58.80">
    <property type="entry name" value="Phosphotransferase system, lactose/cellobiose-type IIA subunit"/>
    <property type="match status" value="1"/>
</dbReference>
<proteinExistence type="inferred from homology"/>
<dbReference type="PANTHER" id="PTHR47786">
    <property type="entry name" value="ALPHA-1,4-GLUCAN:MALTOSE-1-PHOSPHATE MALTOSYLTRANSFERASE"/>
    <property type="match status" value="1"/>
</dbReference>
<dbReference type="InterPro" id="IPR006047">
    <property type="entry name" value="GH13_cat_dom"/>
</dbReference>
<keyword evidence="4 6" id="KW-0119">Carbohydrate metabolism</keyword>
<dbReference type="InterPro" id="IPR026585">
    <property type="entry name" value="GlgE"/>
</dbReference>
<evidence type="ECO:0000256" key="5">
    <source>
        <dbReference type="ARBA" id="ARBA00048735"/>
    </source>
</evidence>
<dbReference type="Proteomes" id="UP000321805">
    <property type="component" value="Chromosome"/>
</dbReference>
<dbReference type="Gene3D" id="3.20.20.80">
    <property type="entry name" value="Glycosidases"/>
    <property type="match status" value="1"/>
</dbReference>
<dbReference type="Gene3D" id="2.60.40.10">
    <property type="entry name" value="Immunoglobulins"/>
    <property type="match status" value="1"/>
</dbReference>
<comment type="function">
    <text evidence="6">Maltosyltransferase that uses maltose 1-phosphate (M1P) as the sugar donor to elongate linear or branched alpha-(1-&gt;4)-glucans. Is involved in a branched alpha-glucan biosynthetic pathway from trehalose, together with TreS, Mak and GlgB.</text>
</comment>
<dbReference type="InterPro" id="IPR021828">
    <property type="entry name" value="GlgE_dom_N/S"/>
</dbReference>
<keyword evidence="3 6" id="KW-0808">Transferase</keyword>
<dbReference type="EMBL" id="CP042430">
    <property type="protein sequence ID" value="QEC50702.1"/>
    <property type="molecule type" value="Genomic_DNA"/>
</dbReference>
<comment type="similarity">
    <text evidence="6">Belongs to the glycosyl hydrolase 13 family. GlgE subfamily.</text>
</comment>
<dbReference type="PANTHER" id="PTHR47786:SF2">
    <property type="entry name" value="GLYCOSYL HYDROLASE FAMILY 13 CATALYTIC DOMAIN-CONTAINING PROTEIN"/>
    <property type="match status" value="1"/>
</dbReference>
<feature type="binding site" evidence="6">
    <location>
        <position position="337"/>
    </location>
    <ligand>
        <name>alpha-maltose 1-phosphate</name>
        <dbReference type="ChEBI" id="CHEBI:63576"/>
    </ligand>
</feature>
<dbReference type="GO" id="GO:0030979">
    <property type="term" value="P:alpha-glucan biosynthetic process"/>
    <property type="evidence" value="ECO:0007669"/>
    <property type="project" value="UniProtKB-UniRule"/>
</dbReference>
<evidence type="ECO:0000313" key="9">
    <source>
        <dbReference type="Proteomes" id="UP000321805"/>
    </source>
</evidence>
<evidence type="ECO:0000256" key="1">
    <source>
        <dbReference type="ARBA" id="ARBA00011738"/>
    </source>
</evidence>
<feature type="active site" description="Proton donor" evidence="6">
    <location>
        <position position="402"/>
    </location>
</feature>
<dbReference type="InterPro" id="IPR017853">
    <property type="entry name" value="GH"/>
</dbReference>
<reference evidence="8 9" key="1">
    <citation type="journal article" date="2018" name="J. Microbiol.">
        <title>Baekduia soli gen. nov., sp. nov., a novel bacterium isolated from the soil of Baekdu Mountain and proposal of a novel family name, Baekduiaceae fam. nov.</title>
        <authorList>
            <person name="An D.S."/>
            <person name="Siddiqi M.Z."/>
            <person name="Kim K.H."/>
            <person name="Yu H.S."/>
            <person name="Im W.T."/>
        </authorList>
    </citation>
    <scope>NUCLEOTIDE SEQUENCE [LARGE SCALE GENOMIC DNA]</scope>
    <source>
        <strain evidence="8 9">BR7-21</strain>
    </source>
</reference>
<protein>
    <recommendedName>
        <fullName evidence="6">Alpha-1,4-glucan:maltose-1-phosphate maltosyltransferase</fullName>
        <shortName evidence="6">GMPMT</shortName>
        <ecNumber evidence="6">2.4.99.16</ecNumber>
    </recommendedName>
    <alternativeName>
        <fullName evidence="6">(1-&gt;4)-alpha-D-glucan:maltose-1-phosphate alpha-D-maltosyltransferase</fullName>
    </alternativeName>
</protein>
<dbReference type="KEGG" id="bsol:FSW04_08480"/>
<evidence type="ECO:0000256" key="4">
    <source>
        <dbReference type="ARBA" id="ARBA00023277"/>
    </source>
</evidence>
<feature type="binding site" evidence="6">
    <location>
        <position position="241"/>
    </location>
    <ligand>
        <name>alpha-maltose 1-phosphate</name>
        <dbReference type="ChEBI" id="CHEBI:63576"/>
    </ligand>
</feature>
<dbReference type="InterPro" id="IPR049171">
    <property type="entry name" value="GLGE_C"/>
</dbReference>
<feature type="binding site" evidence="6">
    <location>
        <position position="302"/>
    </location>
    <ligand>
        <name>alpha-maltose 1-phosphate</name>
        <dbReference type="ChEBI" id="CHEBI:63576"/>
    </ligand>
</feature>
<keyword evidence="9" id="KW-1185">Reference proteome</keyword>
<sequence length="636" mass="71182">MVILAPQPVLDGGRFAAKRSVGESVPVSATIFADGHDVLRAVVRWRAPGGRRWSEAPLTHIDAHVDGDTWAGTFPVDAAGRWQWTIEAWVDAFASWRKELHRKVDAGQHDLAGELSEGVALLRAAARRAKSAGDRRLIEHAVTTLTDDEVPEEAKHDVALGAELAAAVERHPDRSQASSLEAPAELDADPELARFGSWYELFPRSWGGFRGTADAVPDIAALGFDVLYLTPIHPIGETNRKGANNTLTAGPGDPGSPWAIGLHGVGGHEAVHPDLGTLEDFDHLVQTAKAHGMQIALDFAIQCSADHPWLTEHPEWFHRRPDGSLKYAENPPKKYQDIYNVNFQSEDWKNLWNALLKIVLLWVDRGVTVFRVDNPHTKPIAFWEWMIREVRAKRPDVIFLAEAFTRRAVMRTLAKAGFNQSYTYFTWQQSRWDLERYLLELAYETEDYYRPNFFANTPDILTEQLQHGGLPAFESRLVLAATLSPTYGIYSGYEWGENVAVREGSEEYLDSEKYATHERSLHGAPLLGLVRLLNEARRAHPALQHLSNIEFLDTANDGLIAYVKRHEGDTVLTVVCLDAQWAQEGLVTVPAHLGLPPVFQVQDLLDGRRYDWHLGGNFVRLVPGEKQAHVFRVVHA</sequence>
<accession>A0A5B8UDH9</accession>
<dbReference type="Gene3D" id="2.60.40.1180">
    <property type="entry name" value="Golgi alpha-mannosidase II"/>
    <property type="match status" value="1"/>
</dbReference>
<dbReference type="HAMAP" id="MF_02124">
    <property type="entry name" value="GlgE"/>
    <property type="match status" value="1"/>
</dbReference>
<organism evidence="8 9">
    <name type="scientific">Baekduia soli</name>
    <dbReference type="NCBI Taxonomy" id="496014"/>
    <lineage>
        <taxon>Bacteria</taxon>
        <taxon>Bacillati</taxon>
        <taxon>Actinomycetota</taxon>
        <taxon>Thermoleophilia</taxon>
        <taxon>Solirubrobacterales</taxon>
        <taxon>Baekduiaceae</taxon>
        <taxon>Baekduia</taxon>
    </lineage>
</organism>
<feature type="binding site" evidence="6">
    <location>
        <begin position="513"/>
        <end position="514"/>
    </location>
    <ligand>
        <name>alpha-maltose 1-phosphate</name>
        <dbReference type="ChEBI" id="CHEBI:63576"/>
    </ligand>
</feature>
<name>A0A5B8UDH9_9ACTN</name>
<feature type="site" description="Transition state stabilizer" evidence="6">
    <location>
        <position position="459"/>
    </location>
</feature>
<feature type="domain" description="Glycosyl hydrolase family 13 catalytic" evidence="7">
    <location>
        <begin position="196"/>
        <end position="519"/>
    </location>
</feature>
<feature type="binding site" evidence="6">
    <location>
        <position position="374"/>
    </location>
    <ligand>
        <name>alpha-maltose 1-phosphate</name>
        <dbReference type="ChEBI" id="CHEBI:63576"/>
    </ligand>
</feature>
<keyword evidence="2 6" id="KW-0328">Glycosyltransferase</keyword>